<reference evidence="6" key="1">
    <citation type="submission" date="2023-03" db="EMBL/GenBank/DDBJ databases">
        <authorList>
            <person name="Shen W."/>
            <person name="Cai J."/>
        </authorList>
    </citation>
    <scope>NUCLEOTIDE SEQUENCE</scope>
    <source>
        <strain evidence="6">Y37</strain>
    </source>
</reference>
<comment type="similarity">
    <text evidence="1">Belongs to the transposase 11 family.</text>
</comment>
<dbReference type="Gene3D" id="3.90.350.10">
    <property type="entry name" value="Transposase Inhibitor Protein From Tn5, Chain A, domain 1"/>
    <property type="match status" value="1"/>
</dbReference>
<dbReference type="PANTHER" id="PTHR33258:SF1">
    <property type="entry name" value="TRANSPOSASE INSL FOR INSERTION SEQUENCE ELEMENT IS186A-RELATED"/>
    <property type="match status" value="1"/>
</dbReference>
<comment type="caution">
    <text evidence="6">The sequence shown here is derived from an EMBL/GenBank/DDBJ whole genome shotgun (WGS) entry which is preliminary data.</text>
</comment>
<sequence length="429" mass="50389">MSSHAKQVRHELFEAIDTIASEQDKWIKNPKSDFTRKRHFTFKQVIKCLLGFEAKSLGTELLEAFNFQHHIPTVSALCQARDKISSDAFLALFNQFQPEPKHCNLYHGYRLLAHDGSDLKIPLNSDDETTYINQGEKSCNLIHVNALYDLLNRNFKALSIENKCEYDERKSLIKMAEQLEEPSILIADRGYRSLNVYEHLREAGHYFVIRESDTTARNGFLNSLQLSQDKEFDKVIHFQLSRRQTKEVKVNPNIRLLSSTSKFDKLPPHQKMLYPMSLRVVRIKIGEERYESLVTNLPSNEFSTADLKQLYHLRWGIETAFRELKYTLGMNWFHAKKKELIKQEIIARFIMYNFSMQIAMGVEIKKNSTQYLYQINYTRAFSICREYFKHPKCAVEDLIQNFILPVRPNRADQRKLKVKPFVGFLYRIA</sequence>
<dbReference type="InterPro" id="IPR012337">
    <property type="entry name" value="RNaseH-like_sf"/>
</dbReference>
<dbReference type="InterPro" id="IPR002559">
    <property type="entry name" value="Transposase_11"/>
</dbReference>
<dbReference type="GO" id="GO:0004803">
    <property type="term" value="F:transposase activity"/>
    <property type="evidence" value="ECO:0007669"/>
    <property type="project" value="InterPro"/>
</dbReference>
<accession>A0AAW8UET5</accession>
<keyword evidence="2" id="KW-0815">Transposition</keyword>
<dbReference type="RefSeq" id="WP_311843852.1">
    <property type="nucleotide sequence ID" value="NZ_JARQCM010000014.1"/>
</dbReference>
<dbReference type="SUPFAM" id="SSF53098">
    <property type="entry name" value="Ribonuclease H-like"/>
    <property type="match status" value="1"/>
</dbReference>
<evidence type="ECO:0000313" key="6">
    <source>
        <dbReference type="EMBL" id="MDT2947285.1"/>
    </source>
</evidence>
<evidence type="ECO:0000256" key="4">
    <source>
        <dbReference type="ARBA" id="ARBA00023172"/>
    </source>
</evidence>
<feature type="domain" description="Transposase IS4-like" evidence="5">
    <location>
        <begin position="107"/>
        <end position="354"/>
    </location>
</feature>
<evidence type="ECO:0000259" key="5">
    <source>
        <dbReference type="Pfam" id="PF01609"/>
    </source>
</evidence>
<dbReference type="GO" id="GO:0003677">
    <property type="term" value="F:DNA binding"/>
    <property type="evidence" value="ECO:0007669"/>
    <property type="project" value="UniProtKB-KW"/>
</dbReference>
<evidence type="ECO:0000256" key="2">
    <source>
        <dbReference type="ARBA" id="ARBA00022578"/>
    </source>
</evidence>
<name>A0AAW8UET5_9LACT</name>
<keyword evidence="3" id="KW-0238">DNA-binding</keyword>
<dbReference type="GO" id="GO:0006313">
    <property type="term" value="P:DNA transposition"/>
    <property type="evidence" value="ECO:0007669"/>
    <property type="project" value="InterPro"/>
</dbReference>
<evidence type="ECO:0000313" key="7">
    <source>
        <dbReference type="Proteomes" id="UP001250218"/>
    </source>
</evidence>
<dbReference type="InterPro" id="IPR047952">
    <property type="entry name" value="Transpos_IS4"/>
</dbReference>
<protein>
    <submittedName>
        <fullName evidence="6">IS4 family transposase</fullName>
    </submittedName>
</protein>
<gene>
    <name evidence="6" type="ORF">P7I04_14910</name>
</gene>
<organism evidence="6 7">
    <name type="scientific">Lactococcus lactis</name>
    <dbReference type="NCBI Taxonomy" id="1358"/>
    <lineage>
        <taxon>Bacteria</taxon>
        <taxon>Bacillati</taxon>
        <taxon>Bacillota</taxon>
        <taxon>Bacilli</taxon>
        <taxon>Lactobacillales</taxon>
        <taxon>Streptococcaceae</taxon>
        <taxon>Lactococcus</taxon>
    </lineage>
</organism>
<keyword evidence="4" id="KW-0233">DNA recombination</keyword>
<dbReference type="NCBIfam" id="NF033592">
    <property type="entry name" value="transpos_IS4_1"/>
    <property type="match status" value="1"/>
</dbReference>
<proteinExistence type="inferred from homology"/>
<evidence type="ECO:0000256" key="1">
    <source>
        <dbReference type="ARBA" id="ARBA00010075"/>
    </source>
</evidence>
<evidence type="ECO:0000256" key="3">
    <source>
        <dbReference type="ARBA" id="ARBA00023125"/>
    </source>
</evidence>
<dbReference type="Pfam" id="PF01609">
    <property type="entry name" value="DDE_Tnp_1"/>
    <property type="match status" value="1"/>
</dbReference>
<dbReference type="AlphaFoldDB" id="A0AAW8UET5"/>
<dbReference type="EMBL" id="JARQDL010000054">
    <property type="protein sequence ID" value="MDT2947285.1"/>
    <property type="molecule type" value="Genomic_DNA"/>
</dbReference>
<dbReference type="PANTHER" id="PTHR33258">
    <property type="entry name" value="TRANSPOSASE INSL FOR INSERTION SEQUENCE ELEMENT IS186A-RELATED"/>
    <property type="match status" value="1"/>
</dbReference>
<dbReference type="Proteomes" id="UP001250218">
    <property type="component" value="Unassembled WGS sequence"/>
</dbReference>